<dbReference type="RefSeq" id="WP_192766029.1">
    <property type="nucleotide sequence ID" value="NZ_JADBEB010000001.1"/>
</dbReference>
<keyword evidence="4" id="KW-1185">Reference proteome</keyword>
<protein>
    <submittedName>
        <fullName evidence="3">3-oxoacyl-[acyl-carrier protein] reductase</fullName>
        <ecNumber evidence="3">1.1.1.100</ecNumber>
    </submittedName>
</protein>
<dbReference type="SUPFAM" id="SSF51735">
    <property type="entry name" value="NAD(P)-binding Rossmann-fold domains"/>
    <property type="match status" value="1"/>
</dbReference>
<dbReference type="FunFam" id="3.40.50.720:FF:000338">
    <property type="entry name" value="3-oxoacyl-ACP reductase FabG"/>
    <property type="match status" value="1"/>
</dbReference>
<accession>A0A927QWS9</accession>
<dbReference type="AlphaFoldDB" id="A0A927QWS9"/>
<feature type="domain" description="Ketoreductase" evidence="2">
    <location>
        <begin position="245"/>
        <end position="421"/>
    </location>
</feature>
<dbReference type="NCBIfam" id="NF006110">
    <property type="entry name" value="PRK08261.1"/>
    <property type="match status" value="1"/>
</dbReference>
<dbReference type="EMBL" id="JADBEB010000001">
    <property type="protein sequence ID" value="MBE1485912.1"/>
    <property type="molecule type" value="Genomic_DNA"/>
</dbReference>
<evidence type="ECO:0000313" key="3">
    <source>
        <dbReference type="EMBL" id="MBE1485912.1"/>
    </source>
</evidence>
<dbReference type="PROSITE" id="PS00061">
    <property type="entry name" value="ADH_SHORT"/>
    <property type="match status" value="1"/>
</dbReference>
<reference evidence="3" key="1">
    <citation type="submission" date="2020-10" db="EMBL/GenBank/DDBJ databases">
        <title>Sequencing the genomes of 1000 actinobacteria strains.</title>
        <authorList>
            <person name="Klenk H.-P."/>
        </authorList>
    </citation>
    <scope>NUCLEOTIDE SEQUENCE</scope>
    <source>
        <strain evidence="3">DSM 46832</strain>
    </source>
</reference>
<organism evidence="3 4">
    <name type="scientific">Plantactinospora soyae</name>
    <dbReference type="NCBI Taxonomy" id="1544732"/>
    <lineage>
        <taxon>Bacteria</taxon>
        <taxon>Bacillati</taxon>
        <taxon>Actinomycetota</taxon>
        <taxon>Actinomycetes</taxon>
        <taxon>Micromonosporales</taxon>
        <taxon>Micromonosporaceae</taxon>
        <taxon>Plantactinospora</taxon>
    </lineage>
</organism>
<dbReference type="PANTHER" id="PTHR42760:SF78">
    <property type="entry name" value="3-OXOACYL-[ACYL-CARRIER-PROTEIN] REDUCTASE [NADH]"/>
    <property type="match status" value="1"/>
</dbReference>
<dbReference type="Proteomes" id="UP000649753">
    <property type="component" value="Unassembled WGS sequence"/>
</dbReference>
<dbReference type="InterPro" id="IPR057326">
    <property type="entry name" value="KR_dom"/>
</dbReference>
<dbReference type="PRINTS" id="PR00081">
    <property type="entry name" value="GDHRDH"/>
</dbReference>
<gene>
    <name evidence="3" type="ORF">H4W31_001550</name>
</gene>
<dbReference type="GO" id="GO:0004316">
    <property type="term" value="F:3-oxoacyl-[acyl-carrier-protein] reductase (NADPH) activity"/>
    <property type="evidence" value="ECO:0007669"/>
    <property type="project" value="UniProtKB-EC"/>
</dbReference>
<comment type="similarity">
    <text evidence="1">Belongs to the short-chain dehydrogenases/reductases (SDR) family.</text>
</comment>
<evidence type="ECO:0000256" key="1">
    <source>
        <dbReference type="ARBA" id="ARBA00006484"/>
    </source>
</evidence>
<dbReference type="InterPro" id="IPR036291">
    <property type="entry name" value="NAD(P)-bd_dom_sf"/>
</dbReference>
<name>A0A927QWS9_9ACTN</name>
<dbReference type="InterPro" id="IPR020904">
    <property type="entry name" value="Sc_DH/Rdtase_CS"/>
</dbReference>
<dbReference type="PANTHER" id="PTHR42760">
    <property type="entry name" value="SHORT-CHAIN DEHYDROGENASES/REDUCTASES FAMILY MEMBER"/>
    <property type="match status" value="1"/>
</dbReference>
<sequence>MSDRYASFAHTGAGRALVRRLGLPDPPRLRRYRPGDPLIHGPVRLDAAPGGRLREPLATLLATAGIELSTEAQMTSGAPVPGGAPMSGGAELTGGADVATGLGVSAHGEATGARPAPHGALLYDATGITESTGLRALFDFFHPLARALHPSGRVIVFGTPPESCASHREATAQRALEGLIRSIGKEFGRGTTAQLVYVAPSAERAVESTLRFLLSGRSAYVSGQVVRITPADVPEVDWARPLDGRIALVTGAARGIGAQVAEVLAADGAQVVALDVPAAGDALAEVANGVGGTAVQLDLTAQDAPVRLAEHLADRHDRVDIVVHNAGITRDKTLGRMNPDWWDQVLEVNLSSQERINEVLLDRGLIPHGGRLIGVSSIAGIAGNRGQTNYATSKAGVIGLVHSMAPLLAQRGITINAVAPGFIETRLTARIPLVLREVGRRMNSLAQGGLPVDVAQTIAWFASPGSAGITGNVVRVCGQNVLGA</sequence>
<evidence type="ECO:0000259" key="2">
    <source>
        <dbReference type="SMART" id="SM00822"/>
    </source>
</evidence>
<comment type="caution">
    <text evidence="3">The sequence shown here is derived from an EMBL/GenBank/DDBJ whole genome shotgun (WGS) entry which is preliminary data.</text>
</comment>
<dbReference type="PRINTS" id="PR00080">
    <property type="entry name" value="SDRFAMILY"/>
</dbReference>
<keyword evidence="3" id="KW-0560">Oxidoreductase</keyword>
<dbReference type="Gene3D" id="3.40.50.720">
    <property type="entry name" value="NAD(P)-binding Rossmann-like Domain"/>
    <property type="match status" value="2"/>
</dbReference>
<proteinExistence type="inferred from homology"/>
<dbReference type="Pfam" id="PF13561">
    <property type="entry name" value="adh_short_C2"/>
    <property type="match status" value="1"/>
</dbReference>
<evidence type="ECO:0000313" key="4">
    <source>
        <dbReference type="Proteomes" id="UP000649753"/>
    </source>
</evidence>
<dbReference type="InterPro" id="IPR002347">
    <property type="entry name" value="SDR_fam"/>
</dbReference>
<dbReference type="SMART" id="SM00822">
    <property type="entry name" value="PKS_KR"/>
    <property type="match status" value="1"/>
</dbReference>
<dbReference type="EC" id="1.1.1.100" evidence="3"/>